<evidence type="ECO:0000313" key="18">
    <source>
        <dbReference type="EMBL" id="MBB6511506.1"/>
    </source>
</evidence>
<proteinExistence type="inferred from homology"/>
<keyword evidence="11 15" id="KW-0408">Iron</keyword>
<comment type="caution">
    <text evidence="18">The sequence shown here is derived from an EMBL/GenBank/DDBJ whole genome shotgun (WGS) entry which is preliminary data.</text>
</comment>
<dbReference type="FunFam" id="3.40.50.80:FF:000010">
    <property type="entry name" value="Flavohemoprotein"/>
    <property type="match status" value="1"/>
</dbReference>
<sequence>MSTATLLDEQTIRIVKSTVPVLEEHGAEITKHFYQLLFRNHPELKNIFNQSNQRKGKQPQALANAVYAAAANIDNLEAILSVVKQIGHKHRSLNIQPEHYPIVGENLLKAMKEVLGDAATDDIIDAWAKAYGVIADVFISIEKEMYEKTKLETGNWIGYRDFHVVNKVQESDVITSFYLKPTDGGILPDYQPGQYITVKVNIPGVPYTCQRHYSLSNKPNSEFLRISVKREDSKDGNPHGVVSTFLHEQVHVGDQLSLSAPAGYFIVDESTKPLVLISGGVGITPLTSMLEYAVEQQPEREIYFIHAAQNESVHGLKDIIHEIASNNKNVHYFIVYEQTKHPQLCDKVGYIDLPWLQSILPTNDASFFFCGPEGFMRAINKSLLKWNVQPDNIHYEFFGPQGTLD</sequence>
<dbReference type="InterPro" id="IPR039261">
    <property type="entry name" value="FNR_nucleotide-bd"/>
</dbReference>
<evidence type="ECO:0000256" key="5">
    <source>
        <dbReference type="ARBA" id="ARBA00022621"/>
    </source>
</evidence>
<feature type="active site" description="Charge relay system" evidence="15">
    <location>
        <position position="100"/>
    </location>
</feature>
<dbReference type="InterPro" id="IPR001709">
    <property type="entry name" value="Flavoprot_Pyr_Nucl_cyt_Rdtase"/>
</dbReference>
<keyword evidence="5 15" id="KW-0561">Oxygen transport</keyword>
<protein>
    <recommendedName>
        <fullName evidence="15">Flavohemoprotein</fullName>
    </recommendedName>
    <alternativeName>
        <fullName evidence="15">Flavohemoglobin</fullName>
    </alternativeName>
    <alternativeName>
        <fullName evidence="15">Hemoglobin-like protein</fullName>
    </alternativeName>
    <alternativeName>
        <fullName evidence="15">Nitric oxide dioxygenase</fullName>
        <shortName evidence="15">NO oxygenase</shortName>
        <shortName evidence="15">NOD</shortName>
        <ecNumber evidence="15">1.14.12.17</ecNumber>
    </alternativeName>
</protein>
<comment type="caution">
    <text evidence="15">Lacks conserved residue(s) required for the propagation of feature annotation.</text>
</comment>
<comment type="similarity">
    <text evidence="2 15">Belongs to the globin family. Two-domain flavohemoproteins subfamily.</text>
</comment>
<dbReference type="CDD" id="cd06184">
    <property type="entry name" value="flavohem_like_fad_nad_binding"/>
    <property type="match status" value="1"/>
</dbReference>
<dbReference type="InterPro" id="IPR017927">
    <property type="entry name" value="FAD-bd_FR_type"/>
</dbReference>
<dbReference type="InterPro" id="IPR023950">
    <property type="entry name" value="Hmp"/>
</dbReference>
<keyword evidence="7 15" id="KW-0479">Metal-binding</keyword>
<dbReference type="GO" id="GO:0020037">
    <property type="term" value="F:heme binding"/>
    <property type="evidence" value="ECO:0007669"/>
    <property type="project" value="InterPro"/>
</dbReference>
<evidence type="ECO:0000256" key="9">
    <source>
        <dbReference type="ARBA" id="ARBA00022857"/>
    </source>
</evidence>
<dbReference type="SUPFAM" id="SSF46458">
    <property type="entry name" value="Globin-like"/>
    <property type="match status" value="1"/>
</dbReference>
<dbReference type="PROSITE" id="PS51384">
    <property type="entry name" value="FAD_FR"/>
    <property type="match status" value="1"/>
</dbReference>
<feature type="domain" description="FAD-binding FR-type" evidence="17">
    <location>
        <begin position="157"/>
        <end position="268"/>
    </location>
</feature>
<name>A0A841RJ41_9BACI</name>
<keyword evidence="3 15" id="KW-0813">Transport</keyword>
<keyword evidence="10 15" id="KW-0560">Oxidoreductase</keyword>
<organism evidence="18 19">
    <name type="scientific">Gracilibacillus halotolerans</name>
    <dbReference type="NCBI Taxonomy" id="74386"/>
    <lineage>
        <taxon>Bacteria</taxon>
        <taxon>Bacillati</taxon>
        <taxon>Bacillota</taxon>
        <taxon>Bacilli</taxon>
        <taxon>Bacillales</taxon>
        <taxon>Bacillaceae</taxon>
        <taxon>Gracilibacillus</taxon>
    </lineage>
</organism>
<evidence type="ECO:0000256" key="13">
    <source>
        <dbReference type="ARBA" id="ARBA00048649"/>
    </source>
</evidence>
<dbReference type="GO" id="GO:0005344">
    <property type="term" value="F:oxygen carrier activity"/>
    <property type="evidence" value="ECO:0007669"/>
    <property type="project" value="UniProtKB-UniRule"/>
</dbReference>
<comment type="cofactor">
    <cofactor evidence="15">
        <name>heme b</name>
        <dbReference type="ChEBI" id="CHEBI:60344"/>
    </cofactor>
    <text evidence="15">Binds 1 heme b (iron(II)-protoporphyrin IX) group per subunit.</text>
</comment>
<dbReference type="FunFam" id="2.40.30.10:FF:000034">
    <property type="entry name" value="Flavohemoprotein"/>
    <property type="match status" value="1"/>
</dbReference>
<feature type="active site" description="Charge relay system" evidence="15">
    <location>
        <position position="142"/>
    </location>
</feature>
<dbReference type="InterPro" id="IPR017938">
    <property type="entry name" value="Riboflavin_synthase-like_b-brl"/>
</dbReference>
<feature type="binding site" description="proximal binding residue" evidence="15">
    <location>
        <position position="90"/>
    </location>
    <ligand>
        <name>heme b</name>
        <dbReference type="ChEBI" id="CHEBI:60344"/>
    </ligand>
    <ligandPart>
        <name>Fe</name>
        <dbReference type="ChEBI" id="CHEBI:18248"/>
    </ligandPart>
</feature>
<evidence type="ECO:0000256" key="3">
    <source>
        <dbReference type="ARBA" id="ARBA00022448"/>
    </source>
</evidence>
<evidence type="ECO:0000256" key="15">
    <source>
        <dbReference type="HAMAP-Rule" id="MF_01252"/>
    </source>
</evidence>
<dbReference type="GO" id="GO:0046872">
    <property type="term" value="F:metal ion binding"/>
    <property type="evidence" value="ECO:0007669"/>
    <property type="project" value="UniProtKB-KW"/>
</dbReference>
<dbReference type="Pfam" id="PF00970">
    <property type="entry name" value="FAD_binding_6"/>
    <property type="match status" value="1"/>
</dbReference>
<dbReference type="EC" id="1.14.12.17" evidence="15"/>
<dbReference type="Gene3D" id="1.10.490.10">
    <property type="entry name" value="Globins"/>
    <property type="match status" value="1"/>
</dbReference>
<gene>
    <name evidence="15" type="primary">hmp</name>
    <name evidence="18" type="ORF">GGQ92_000273</name>
</gene>
<comment type="domain">
    <text evidence="15">Consists of two distinct domains; an N-terminal heme-containing oxygen-binding domain and a C-terminal reductase domain with binding sites for FAD and NAD(P)H.</text>
</comment>
<feature type="binding site" evidence="15">
    <location>
        <begin position="280"/>
        <end position="285"/>
    </location>
    <ligand>
        <name>NADP(+)</name>
        <dbReference type="ChEBI" id="CHEBI:58349"/>
    </ligand>
</feature>
<dbReference type="PANTHER" id="PTHR43396">
    <property type="entry name" value="FLAVOHEMOPROTEIN"/>
    <property type="match status" value="1"/>
</dbReference>
<dbReference type="GO" id="GO:0009636">
    <property type="term" value="P:response to toxic substance"/>
    <property type="evidence" value="ECO:0007669"/>
    <property type="project" value="UniProtKB-KW"/>
</dbReference>
<dbReference type="PANTHER" id="PTHR43396:SF3">
    <property type="entry name" value="FLAVOHEMOPROTEIN"/>
    <property type="match status" value="1"/>
</dbReference>
<feature type="site" description="Influences the redox potential of the prosthetic heme and FAD groups" evidence="15">
    <location>
        <position position="89"/>
    </location>
</feature>
<evidence type="ECO:0000313" key="19">
    <source>
        <dbReference type="Proteomes" id="UP000572212"/>
    </source>
</evidence>
<feature type="site" description="Involved in heme-bound ligand stabilization and O-O bond activation" evidence="15">
    <location>
        <position position="34"/>
    </location>
</feature>
<comment type="cofactor">
    <cofactor evidence="15">
        <name>FAD</name>
        <dbReference type="ChEBI" id="CHEBI:57692"/>
    </cofactor>
    <text evidence="15">Binds 1 FAD per subunit.</text>
</comment>
<keyword evidence="4 15" id="KW-0349">Heme</keyword>
<evidence type="ECO:0000256" key="7">
    <source>
        <dbReference type="ARBA" id="ARBA00022723"/>
    </source>
</evidence>
<keyword evidence="12 15" id="KW-0520">NAD</keyword>
<evidence type="ECO:0000256" key="4">
    <source>
        <dbReference type="ARBA" id="ARBA00022617"/>
    </source>
</evidence>
<dbReference type="Pfam" id="PF00042">
    <property type="entry name" value="Globin"/>
    <property type="match status" value="1"/>
</dbReference>
<dbReference type="Gene3D" id="2.40.30.10">
    <property type="entry name" value="Translation factors"/>
    <property type="match status" value="1"/>
</dbReference>
<feature type="site" description="Influences the redox potential of the prosthetic heme and FAD groups" evidence="15">
    <location>
        <position position="396"/>
    </location>
</feature>
<dbReference type="PROSITE" id="PS01033">
    <property type="entry name" value="GLOBIN"/>
    <property type="match status" value="1"/>
</dbReference>
<dbReference type="PRINTS" id="PR00371">
    <property type="entry name" value="FPNCR"/>
</dbReference>
<evidence type="ECO:0000259" key="16">
    <source>
        <dbReference type="PROSITE" id="PS01033"/>
    </source>
</evidence>
<feature type="domain" description="Globin" evidence="16">
    <location>
        <begin position="5"/>
        <end position="143"/>
    </location>
</feature>
<keyword evidence="6 15" id="KW-0285">Flavoprotein</keyword>
<evidence type="ECO:0000256" key="8">
    <source>
        <dbReference type="ARBA" id="ARBA00022827"/>
    </source>
</evidence>
<dbReference type="SUPFAM" id="SSF63380">
    <property type="entry name" value="Riboflavin synthase domain-like"/>
    <property type="match status" value="1"/>
</dbReference>
<evidence type="ECO:0000256" key="11">
    <source>
        <dbReference type="ARBA" id="ARBA00023004"/>
    </source>
</evidence>
<accession>A0A841RJ41</accession>
<comment type="catalytic activity">
    <reaction evidence="14 15">
        <text>2 nitric oxide + NADPH + 2 O2 = 2 nitrate + NADP(+) + H(+)</text>
        <dbReference type="Rhea" id="RHEA:19465"/>
        <dbReference type="ChEBI" id="CHEBI:15378"/>
        <dbReference type="ChEBI" id="CHEBI:15379"/>
        <dbReference type="ChEBI" id="CHEBI:16480"/>
        <dbReference type="ChEBI" id="CHEBI:17632"/>
        <dbReference type="ChEBI" id="CHEBI:57783"/>
        <dbReference type="ChEBI" id="CHEBI:58349"/>
        <dbReference type="EC" id="1.14.12.17"/>
    </reaction>
</comment>
<evidence type="ECO:0000259" key="17">
    <source>
        <dbReference type="PROSITE" id="PS51384"/>
    </source>
</evidence>
<dbReference type="RefSeq" id="WP_184243799.1">
    <property type="nucleotide sequence ID" value="NZ_BAAACU010000022.1"/>
</dbReference>
<reference evidence="18 19" key="1">
    <citation type="submission" date="2020-08" db="EMBL/GenBank/DDBJ databases">
        <title>Genomic Encyclopedia of Type Strains, Phase IV (KMG-IV): sequencing the most valuable type-strain genomes for metagenomic binning, comparative biology and taxonomic classification.</title>
        <authorList>
            <person name="Goeker M."/>
        </authorList>
    </citation>
    <scope>NUCLEOTIDE SEQUENCE [LARGE SCALE GENOMIC DNA]</scope>
    <source>
        <strain evidence="18 19">DSM 11805</strain>
    </source>
</reference>
<feature type="region of interest" description="Reductase" evidence="15">
    <location>
        <begin position="154"/>
        <end position="405"/>
    </location>
</feature>
<dbReference type="NCBIfam" id="NF009805">
    <property type="entry name" value="PRK13289.1"/>
    <property type="match status" value="1"/>
</dbReference>
<dbReference type="InterPro" id="IPR009050">
    <property type="entry name" value="Globin-like_sf"/>
</dbReference>
<dbReference type="Proteomes" id="UP000572212">
    <property type="component" value="Unassembled WGS sequence"/>
</dbReference>
<feature type="binding site" evidence="15">
    <location>
        <position position="195"/>
    </location>
    <ligand>
        <name>FAD</name>
        <dbReference type="ChEBI" id="CHEBI:57692"/>
    </ligand>
</feature>
<keyword evidence="8 15" id="KW-0274">FAD</keyword>
<comment type="function">
    <text evidence="15">Is involved in NO detoxification in an aerobic process, termed nitric oxide dioxygenase (NOD) reaction that utilizes O(2) and NAD(P)H to convert NO to nitrate, which protects the bacterium from various noxious nitrogen compounds. Therefore, plays a central role in the inducible response to nitrosative stress.</text>
</comment>
<dbReference type="GO" id="GO:0046210">
    <property type="term" value="P:nitric oxide catabolic process"/>
    <property type="evidence" value="ECO:0007669"/>
    <property type="project" value="TreeGrafter"/>
</dbReference>
<dbReference type="GO" id="GO:0071500">
    <property type="term" value="P:cellular response to nitrosative stress"/>
    <property type="evidence" value="ECO:0007669"/>
    <property type="project" value="TreeGrafter"/>
</dbReference>
<evidence type="ECO:0000256" key="14">
    <source>
        <dbReference type="ARBA" id="ARBA00049433"/>
    </source>
</evidence>
<dbReference type="EMBL" id="JACHON010000001">
    <property type="protein sequence ID" value="MBB6511506.1"/>
    <property type="molecule type" value="Genomic_DNA"/>
</dbReference>
<dbReference type="GO" id="GO:0019825">
    <property type="term" value="F:oxygen binding"/>
    <property type="evidence" value="ECO:0007669"/>
    <property type="project" value="InterPro"/>
</dbReference>
<dbReference type="Gene3D" id="3.40.50.80">
    <property type="entry name" value="Nucleotide-binding domain of ferredoxin-NADP reductase (FNR) module"/>
    <property type="match status" value="1"/>
</dbReference>
<comment type="similarity">
    <text evidence="1 15">In the C-terminal section; belongs to the flavoprotein pyridine nucleotide cytochrome reductase family.</text>
</comment>
<feature type="binding site" evidence="15">
    <location>
        <begin position="397"/>
        <end position="400"/>
    </location>
    <ligand>
        <name>FAD</name>
        <dbReference type="ChEBI" id="CHEBI:57692"/>
    </ligand>
</feature>
<dbReference type="CDD" id="cd14777">
    <property type="entry name" value="Yhb1-globin-like"/>
    <property type="match status" value="1"/>
</dbReference>
<evidence type="ECO:0000256" key="12">
    <source>
        <dbReference type="ARBA" id="ARBA00023027"/>
    </source>
</evidence>
<dbReference type="Pfam" id="PF00175">
    <property type="entry name" value="NAD_binding_1"/>
    <property type="match status" value="1"/>
</dbReference>
<dbReference type="InterPro" id="IPR000971">
    <property type="entry name" value="Globin"/>
</dbReference>
<dbReference type="HAMAP" id="MF_01252">
    <property type="entry name" value="Hmp"/>
    <property type="match status" value="1"/>
</dbReference>
<evidence type="ECO:0000256" key="6">
    <source>
        <dbReference type="ARBA" id="ARBA00022630"/>
    </source>
</evidence>
<evidence type="ECO:0000256" key="2">
    <source>
        <dbReference type="ARBA" id="ARBA00008414"/>
    </source>
</evidence>
<keyword evidence="15" id="KW-0216">Detoxification</keyword>
<evidence type="ECO:0000256" key="10">
    <source>
        <dbReference type="ARBA" id="ARBA00023002"/>
    </source>
</evidence>
<dbReference type="InterPro" id="IPR001433">
    <property type="entry name" value="OxRdtase_FAD/NAD-bd"/>
</dbReference>
<dbReference type="AlphaFoldDB" id="A0A841RJ41"/>
<dbReference type="InterPro" id="IPR012292">
    <property type="entry name" value="Globin/Proto"/>
</dbReference>
<dbReference type="GO" id="GO:0071949">
    <property type="term" value="F:FAD binding"/>
    <property type="evidence" value="ECO:0007669"/>
    <property type="project" value="InterPro"/>
</dbReference>
<keyword evidence="9 15" id="KW-0521">NADP</keyword>
<keyword evidence="18" id="KW-0223">Dioxygenase</keyword>
<dbReference type="InterPro" id="IPR008333">
    <property type="entry name" value="Cbr1-like_FAD-bd_dom"/>
</dbReference>
<dbReference type="FunFam" id="1.10.490.10:FF:000003">
    <property type="entry name" value="Flavohemoprotein"/>
    <property type="match status" value="1"/>
</dbReference>
<comment type="catalytic activity">
    <reaction evidence="13 15">
        <text>2 nitric oxide + NADH + 2 O2 = 2 nitrate + NAD(+) + H(+)</text>
        <dbReference type="Rhea" id="RHEA:19469"/>
        <dbReference type="ChEBI" id="CHEBI:15378"/>
        <dbReference type="ChEBI" id="CHEBI:15379"/>
        <dbReference type="ChEBI" id="CHEBI:16480"/>
        <dbReference type="ChEBI" id="CHEBI:17632"/>
        <dbReference type="ChEBI" id="CHEBI:57540"/>
        <dbReference type="ChEBI" id="CHEBI:57945"/>
        <dbReference type="EC" id="1.14.12.17"/>
    </reaction>
</comment>
<dbReference type="SUPFAM" id="SSF52343">
    <property type="entry name" value="Ferredoxin reductase-like, C-terminal NADP-linked domain"/>
    <property type="match status" value="1"/>
</dbReference>
<evidence type="ECO:0000256" key="1">
    <source>
        <dbReference type="ARBA" id="ARBA00006401"/>
    </source>
</evidence>
<keyword evidence="19" id="KW-1185">Reference proteome</keyword>
<dbReference type="GO" id="GO:0008941">
    <property type="term" value="F:nitric oxide dioxygenase NAD(P)H activity"/>
    <property type="evidence" value="ECO:0007669"/>
    <property type="project" value="UniProtKB-UniRule"/>
</dbReference>
<dbReference type="PRINTS" id="PR00410">
    <property type="entry name" value="PHEHYDRXLASE"/>
</dbReference>